<dbReference type="EMBL" id="REGN01003234">
    <property type="protein sequence ID" value="RNA23684.1"/>
    <property type="molecule type" value="Genomic_DNA"/>
</dbReference>
<reference evidence="1 2" key="1">
    <citation type="journal article" date="2018" name="Sci. Rep.">
        <title>Genomic signatures of local adaptation to the degree of environmental predictability in rotifers.</title>
        <authorList>
            <person name="Franch-Gras L."/>
            <person name="Hahn C."/>
            <person name="Garcia-Roger E.M."/>
            <person name="Carmona M.J."/>
            <person name="Serra M."/>
            <person name="Gomez A."/>
        </authorList>
    </citation>
    <scope>NUCLEOTIDE SEQUENCE [LARGE SCALE GENOMIC DNA]</scope>
    <source>
        <strain evidence="1">HYR1</strain>
    </source>
</reference>
<protein>
    <submittedName>
        <fullName evidence="1">Uncharacterized protein</fullName>
    </submittedName>
</protein>
<evidence type="ECO:0000313" key="2">
    <source>
        <dbReference type="Proteomes" id="UP000276133"/>
    </source>
</evidence>
<sequence length="89" mass="10465">METELLIIYDEISKSEKISKFVSSSEQKKKLRAVKNTTLIHSKFKCYLNESMLRQFESRSRHSGISKVNSEIYIFLYEWHIASKNTSSL</sequence>
<dbReference type="AlphaFoldDB" id="A0A3M7RJM2"/>
<evidence type="ECO:0000313" key="1">
    <source>
        <dbReference type="EMBL" id="RNA23684.1"/>
    </source>
</evidence>
<keyword evidence="2" id="KW-1185">Reference proteome</keyword>
<name>A0A3M7RJM2_BRAPC</name>
<comment type="caution">
    <text evidence="1">The sequence shown here is derived from an EMBL/GenBank/DDBJ whole genome shotgun (WGS) entry which is preliminary data.</text>
</comment>
<gene>
    <name evidence="1" type="ORF">BpHYR1_009685</name>
</gene>
<accession>A0A3M7RJM2</accession>
<organism evidence="1 2">
    <name type="scientific">Brachionus plicatilis</name>
    <name type="common">Marine rotifer</name>
    <name type="synonym">Brachionus muelleri</name>
    <dbReference type="NCBI Taxonomy" id="10195"/>
    <lineage>
        <taxon>Eukaryota</taxon>
        <taxon>Metazoa</taxon>
        <taxon>Spiralia</taxon>
        <taxon>Gnathifera</taxon>
        <taxon>Rotifera</taxon>
        <taxon>Eurotatoria</taxon>
        <taxon>Monogononta</taxon>
        <taxon>Pseudotrocha</taxon>
        <taxon>Ploima</taxon>
        <taxon>Brachionidae</taxon>
        <taxon>Brachionus</taxon>
    </lineage>
</organism>
<dbReference type="Proteomes" id="UP000276133">
    <property type="component" value="Unassembled WGS sequence"/>
</dbReference>
<proteinExistence type="predicted"/>